<dbReference type="InterPro" id="IPR010611">
    <property type="entry name" value="3D_dom"/>
</dbReference>
<evidence type="ECO:0000313" key="4">
    <source>
        <dbReference type="Proteomes" id="UP001161325"/>
    </source>
</evidence>
<gene>
    <name evidence="3" type="ORF">rosag_49620</name>
</gene>
<evidence type="ECO:0000259" key="2">
    <source>
        <dbReference type="Pfam" id="PF06725"/>
    </source>
</evidence>
<evidence type="ECO:0000256" key="1">
    <source>
        <dbReference type="SAM" id="MobiDB-lite"/>
    </source>
</evidence>
<comment type="caution">
    <text evidence="3">The sequence shown here is derived from an EMBL/GenBank/DDBJ whole genome shotgun (WGS) entry which is preliminary data.</text>
</comment>
<feature type="region of interest" description="Disordered" evidence="1">
    <location>
        <begin position="1"/>
        <end position="20"/>
    </location>
</feature>
<dbReference type="EMBL" id="BRXS01000010">
    <property type="protein sequence ID" value="GLC28449.1"/>
    <property type="molecule type" value="Genomic_DNA"/>
</dbReference>
<accession>A0AA37Q8X0</accession>
<dbReference type="GO" id="GO:0019867">
    <property type="term" value="C:outer membrane"/>
    <property type="evidence" value="ECO:0007669"/>
    <property type="project" value="InterPro"/>
</dbReference>
<organism evidence="3 4">
    <name type="scientific">Roseisolibacter agri</name>
    <dbReference type="NCBI Taxonomy" id="2014610"/>
    <lineage>
        <taxon>Bacteria</taxon>
        <taxon>Pseudomonadati</taxon>
        <taxon>Gemmatimonadota</taxon>
        <taxon>Gemmatimonadia</taxon>
        <taxon>Gemmatimonadales</taxon>
        <taxon>Gemmatimonadaceae</taxon>
        <taxon>Roseisolibacter</taxon>
    </lineage>
</organism>
<dbReference type="RefSeq" id="WP_284352847.1">
    <property type="nucleotide sequence ID" value="NZ_BRXS01000010.1"/>
</dbReference>
<sequence length="250" mass="26512">MSRPAAAPVPDRRRARAGRRRPTLAGALAWIAVAGLAALAQLGEGLRGSDEEAETLATGLAVDSAATDSTESDTERHAPVLVVGDWLHHPVHVKAVAPPVVAVRKAAARPGARELPKPFAALKLASSGLIMPRLALPRVLSPRLPALRSLLTRARPGEAVHVRLSAYCLRGRTRRGTVVRPGIIAADPRVFPLARHVELYAAGRYLGRFKVEDTGSAIKGTRIDIWTPDCGDAVRFGMRDGIAQLVGAGD</sequence>
<keyword evidence="4" id="KW-1185">Reference proteome</keyword>
<dbReference type="GO" id="GO:0009254">
    <property type="term" value="P:peptidoglycan turnover"/>
    <property type="evidence" value="ECO:0007669"/>
    <property type="project" value="InterPro"/>
</dbReference>
<dbReference type="Proteomes" id="UP001161325">
    <property type="component" value="Unassembled WGS sequence"/>
</dbReference>
<dbReference type="Pfam" id="PF06725">
    <property type="entry name" value="3D"/>
    <property type="match status" value="1"/>
</dbReference>
<dbReference type="AlphaFoldDB" id="A0AA37Q8X0"/>
<name>A0AA37Q8X0_9BACT</name>
<protein>
    <recommendedName>
        <fullName evidence="2">3D domain-containing protein</fullName>
    </recommendedName>
</protein>
<feature type="domain" description="3D" evidence="2">
    <location>
        <begin position="184"/>
        <end position="237"/>
    </location>
</feature>
<proteinExistence type="predicted"/>
<reference evidence="3" key="1">
    <citation type="submission" date="2022-08" db="EMBL/GenBank/DDBJ databases">
        <title>Draft genome sequencing of Roseisolibacter agri AW1220.</title>
        <authorList>
            <person name="Tobiishi Y."/>
            <person name="Tonouchi A."/>
        </authorList>
    </citation>
    <scope>NUCLEOTIDE SEQUENCE</scope>
    <source>
        <strain evidence="3">AW1220</strain>
    </source>
</reference>
<evidence type="ECO:0000313" key="3">
    <source>
        <dbReference type="EMBL" id="GLC28449.1"/>
    </source>
</evidence>
<dbReference type="CDD" id="cd22784">
    <property type="entry name" value="DPBB_MltA_YuiC-like"/>
    <property type="match status" value="1"/>
</dbReference>
<dbReference type="GO" id="GO:0004553">
    <property type="term" value="F:hydrolase activity, hydrolyzing O-glycosyl compounds"/>
    <property type="evidence" value="ECO:0007669"/>
    <property type="project" value="InterPro"/>
</dbReference>